<evidence type="ECO:0000256" key="1">
    <source>
        <dbReference type="ARBA" id="ARBA00004141"/>
    </source>
</evidence>
<name>W9WZI5_9EURO</name>
<dbReference type="GeneID" id="19191254"/>
<gene>
    <name evidence="4" type="ORF">A1O5_06544</name>
</gene>
<dbReference type="InterPro" id="IPR020846">
    <property type="entry name" value="MFS_dom"/>
</dbReference>
<dbReference type="HOGENOM" id="CLU_1796287_0_0_1"/>
<dbReference type="PROSITE" id="PS50850">
    <property type="entry name" value="MFS"/>
    <property type="match status" value="1"/>
</dbReference>
<evidence type="ECO:0000313" key="4">
    <source>
        <dbReference type="EMBL" id="EXJ70475.1"/>
    </source>
</evidence>
<protein>
    <recommendedName>
        <fullName evidence="3">Major facilitator superfamily (MFS) profile domain-containing protein</fullName>
    </recommendedName>
</protein>
<dbReference type="EMBL" id="AMGX01000009">
    <property type="protein sequence ID" value="EXJ70475.1"/>
    <property type="molecule type" value="Genomic_DNA"/>
</dbReference>
<dbReference type="OrthoDB" id="6339427at2759"/>
<feature type="region of interest" description="Disordered" evidence="2">
    <location>
        <begin position="1"/>
        <end position="29"/>
    </location>
</feature>
<evidence type="ECO:0000256" key="2">
    <source>
        <dbReference type="SAM" id="MobiDB-lite"/>
    </source>
</evidence>
<evidence type="ECO:0000313" key="5">
    <source>
        <dbReference type="Proteomes" id="UP000019471"/>
    </source>
</evidence>
<sequence length="144" mass="15501">MGLDNSQDPTHVEDEKTPQRALRRQQSVASRRLSEAQAMKLAEDDIAIVDEEIAEFEPALEAQPVKSSFLNPQISFNDPRHFTWLLVGFASMGGMLSGLDQSVISGALLYMPEDLHLSTSQVSLTSSAVPLGAIGGAPILGPIK</sequence>
<dbReference type="InterPro" id="IPR036259">
    <property type="entry name" value="MFS_trans_sf"/>
</dbReference>
<dbReference type="SUPFAM" id="SSF103473">
    <property type="entry name" value="MFS general substrate transporter"/>
    <property type="match status" value="1"/>
</dbReference>
<keyword evidence="5" id="KW-1185">Reference proteome</keyword>
<reference evidence="4 5" key="1">
    <citation type="submission" date="2013-03" db="EMBL/GenBank/DDBJ databases">
        <title>The Genome Sequence of Cladophialophora psammophila CBS 110553.</title>
        <authorList>
            <consortium name="The Broad Institute Genomics Platform"/>
            <person name="Cuomo C."/>
            <person name="de Hoog S."/>
            <person name="Gorbushina A."/>
            <person name="Walker B."/>
            <person name="Young S.K."/>
            <person name="Zeng Q."/>
            <person name="Gargeya S."/>
            <person name="Fitzgerald M."/>
            <person name="Haas B."/>
            <person name="Abouelleil A."/>
            <person name="Allen A.W."/>
            <person name="Alvarado L."/>
            <person name="Arachchi H.M."/>
            <person name="Berlin A.M."/>
            <person name="Chapman S.B."/>
            <person name="Gainer-Dewar J."/>
            <person name="Goldberg J."/>
            <person name="Griggs A."/>
            <person name="Gujja S."/>
            <person name="Hansen M."/>
            <person name="Howarth C."/>
            <person name="Imamovic A."/>
            <person name="Ireland A."/>
            <person name="Larimer J."/>
            <person name="McCowan C."/>
            <person name="Murphy C."/>
            <person name="Pearson M."/>
            <person name="Poon T.W."/>
            <person name="Priest M."/>
            <person name="Roberts A."/>
            <person name="Saif S."/>
            <person name="Shea T."/>
            <person name="Sisk P."/>
            <person name="Sykes S."/>
            <person name="Wortman J."/>
            <person name="Nusbaum C."/>
            <person name="Birren B."/>
        </authorList>
    </citation>
    <scope>NUCLEOTIDE SEQUENCE [LARGE SCALE GENOMIC DNA]</scope>
    <source>
        <strain evidence="4 5">CBS 110553</strain>
    </source>
</reference>
<dbReference type="GO" id="GO:0022857">
    <property type="term" value="F:transmembrane transporter activity"/>
    <property type="evidence" value="ECO:0007669"/>
    <property type="project" value="InterPro"/>
</dbReference>
<dbReference type="eggNOG" id="KOG0254">
    <property type="taxonomic scope" value="Eukaryota"/>
</dbReference>
<comment type="caution">
    <text evidence="4">The sequence shown here is derived from an EMBL/GenBank/DDBJ whole genome shotgun (WGS) entry which is preliminary data.</text>
</comment>
<dbReference type="RefSeq" id="XP_007745327.1">
    <property type="nucleotide sequence ID" value="XM_007747137.1"/>
</dbReference>
<feature type="domain" description="Major facilitator superfamily (MFS) profile" evidence="3">
    <location>
        <begin position="86"/>
        <end position="144"/>
    </location>
</feature>
<dbReference type="AlphaFoldDB" id="W9WZI5"/>
<dbReference type="Proteomes" id="UP000019471">
    <property type="component" value="Unassembled WGS sequence"/>
</dbReference>
<organism evidence="4 5">
    <name type="scientific">Cladophialophora psammophila CBS 110553</name>
    <dbReference type="NCBI Taxonomy" id="1182543"/>
    <lineage>
        <taxon>Eukaryota</taxon>
        <taxon>Fungi</taxon>
        <taxon>Dikarya</taxon>
        <taxon>Ascomycota</taxon>
        <taxon>Pezizomycotina</taxon>
        <taxon>Eurotiomycetes</taxon>
        <taxon>Chaetothyriomycetidae</taxon>
        <taxon>Chaetothyriales</taxon>
        <taxon>Herpotrichiellaceae</taxon>
        <taxon>Cladophialophora</taxon>
    </lineage>
</organism>
<proteinExistence type="predicted"/>
<comment type="subcellular location">
    <subcellularLocation>
        <location evidence="1">Membrane</location>
        <topology evidence="1">Multi-pass membrane protein</topology>
    </subcellularLocation>
</comment>
<dbReference type="Gene3D" id="1.20.1250.20">
    <property type="entry name" value="MFS general substrate transporter like domains"/>
    <property type="match status" value="1"/>
</dbReference>
<evidence type="ECO:0000259" key="3">
    <source>
        <dbReference type="PROSITE" id="PS50850"/>
    </source>
</evidence>
<accession>W9WZI5</accession>
<dbReference type="GO" id="GO:0016020">
    <property type="term" value="C:membrane"/>
    <property type="evidence" value="ECO:0007669"/>
    <property type="project" value="UniProtKB-SubCell"/>
</dbReference>